<evidence type="ECO:0000313" key="1">
    <source>
        <dbReference type="EMBL" id="ACS19070.1"/>
    </source>
</evidence>
<protein>
    <submittedName>
        <fullName evidence="1">Uncharacterized protein</fullName>
    </submittedName>
</protein>
<proteinExistence type="predicted"/>
<sequence length="63" mass="6827">MGSTWAATVYKGDPKPKECATCNKRGVHMQMINAGAIECSHIECPNRKQCTAMPCDKVPGDES</sequence>
<reference evidence="1" key="1">
    <citation type="submission" date="2009-06" db="EMBL/GenBank/DDBJ databases">
        <title>Complete sequence of chromosome 1 of Variovorax paradoxus S110.</title>
        <authorList>
            <consortium name="US DOE Joint Genome Institute"/>
            <person name="Lucas S."/>
            <person name="Copeland A."/>
            <person name="Lapidus A."/>
            <person name="Glavina del Rio T."/>
            <person name="Tice H."/>
            <person name="Bruce D."/>
            <person name="Goodwin L."/>
            <person name="Pitluck S."/>
            <person name="Chertkov O."/>
            <person name="Brettin T."/>
            <person name="Detter J.C."/>
            <person name="Han C."/>
            <person name="Larimer F."/>
            <person name="Land M."/>
            <person name="Hauser L."/>
            <person name="Kyrpides N."/>
            <person name="Ovchinnikova G."/>
            <person name="Orwin P."/>
            <person name="Leadbetter J.R."/>
            <person name="Spain J.C."/>
            <person name="Han J.I."/>
        </authorList>
    </citation>
    <scope>NUCLEOTIDE SEQUENCE</scope>
    <source>
        <strain evidence="1">S110</strain>
    </source>
</reference>
<dbReference type="AlphaFoldDB" id="C5CJL7"/>
<dbReference type="HOGENOM" id="CLU_2884662_0_0_4"/>
<gene>
    <name evidence="1" type="ordered locus">Vapar_2444</name>
</gene>
<organism evidence="1">
    <name type="scientific">Variovorax paradoxus (strain S110)</name>
    <dbReference type="NCBI Taxonomy" id="543728"/>
    <lineage>
        <taxon>Bacteria</taxon>
        <taxon>Pseudomonadati</taxon>
        <taxon>Pseudomonadota</taxon>
        <taxon>Betaproteobacteria</taxon>
        <taxon>Burkholderiales</taxon>
        <taxon>Comamonadaceae</taxon>
        <taxon>Variovorax</taxon>
    </lineage>
</organism>
<dbReference type="KEGG" id="vap:Vapar_2444"/>
<dbReference type="STRING" id="543728.Vapar_2444"/>
<dbReference type="EMBL" id="CP001635">
    <property type="protein sequence ID" value="ACS19070.1"/>
    <property type="molecule type" value="Genomic_DNA"/>
</dbReference>
<accession>C5CJL7</accession>
<name>C5CJL7_VARPS</name>